<accession>A0A0C9VCV0</accession>
<dbReference type="Proteomes" id="UP000054279">
    <property type="component" value="Unassembled WGS sequence"/>
</dbReference>
<sequence length="60" mass="6340">MGQWQRCGGVAAVFFKSGSLVEGVAVVNGVPDENGLVLRDSISPNSTTEKMSTSALQRKE</sequence>
<dbReference type="EMBL" id="KN837190">
    <property type="protein sequence ID" value="KIJ35345.1"/>
    <property type="molecule type" value="Genomic_DNA"/>
</dbReference>
<evidence type="ECO:0000256" key="1">
    <source>
        <dbReference type="SAM" id="MobiDB-lite"/>
    </source>
</evidence>
<feature type="region of interest" description="Disordered" evidence="1">
    <location>
        <begin position="38"/>
        <end position="60"/>
    </location>
</feature>
<feature type="compositionally biased region" description="Polar residues" evidence="1">
    <location>
        <begin position="42"/>
        <end position="60"/>
    </location>
</feature>
<dbReference type="AlphaFoldDB" id="A0A0C9VCV0"/>
<evidence type="ECO:0000313" key="3">
    <source>
        <dbReference type="Proteomes" id="UP000054279"/>
    </source>
</evidence>
<gene>
    <name evidence="2" type="ORF">M422DRAFT_34771</name>
</gene>
<dbReference type="HOGENOM" id="CLU_2943299_0_0_1"/>
<keyword evidence="3" id="KW-1185">Reference proteome</keyword>
<name>A0A0C9VCV0_SPHS4</name>
<protein>
    <submittedName>
        <fullName evidence="2">Uncharacterized protein</fullName>
    </submittedName>
</protein>
<proteinExistence type="predicted"/>
<evidence type="ECO:0000313" key="2">
    <source>
        <dbReference type="EMBL" id="KIJ35345.1"/>
    </source>
</evidence>
<reference evidence="2 3" key="1">
    <citation type="submission" date="2014-06" db="EMBL/GenBank/DDBJ databases">
        <title>Evolutionary Origins and Diversification of the Mycorrhizal Mutualists.</title>
        <authorList>
            <consortium name="DOE Joint Genome Institute"/>
            <consortium name="Mycorrhizal Genomics Consortium"/>
            <person name="Kohler A."/>
            <person name="Kuo A."/>
            <person name="Nagy L.G."/>
            <person name="Floudas D."/>
            <person name="Copeland A."/>
            <person name="Barry K.W."/>
            <person name="Cichocki N."/>
            <person name="Veneault-Fourrey C."/>
            <person name="LaButti K."/>
            <person name="Lindquist E.A."/>
            <person name="Lipzen A."/>
            <person name="Lundell T."/>
            <person name="Morin E."/>
            <person name="Murat C."/>
            <person name="Riley R."/>
            <person name="Ohm R."/>
            <person name="Sun H."/>
            <person name="Tunlid A."/>
            <person name="Henrissat B."/>
            <person name="Grigoriev I.V."/>
            <person name="Hibbett D.S."/>
            <person name="Martin F."/>
        </authorList>
    </citation>
    <scope>NUCLEOTIDE SEQUENCE [LARGE SCALE GENOMIC DNA]</scope>
    <source>
        <strain evidence="2 3">SS14</strain>
    </source>
</reference>
<organism evidence="2 3">
    <name type="scientific">Sphaerobolus stellatus (strain SS14)</name>
    <dbReference type="NCBI Taxonomy" id="990650"/>
    <lineage>
        <taxon>Eukaryota</taxon>
        <taxon>Fungi</taxon>
        <taxon>Dikarya</taxon>
        <taxon>Basidiomycota</taxon>
        <taxon>Agaricomycotina</taxon>
        <taxon>Agaricomycetes</taxon>
        <taxon>Phallomycetidae</taxon>
        <taxon>Geastrales</taxon>
        <taxon>Sphaerobolaceae</taxon>
        <taxon>Sphaerobolus</taxon>
    </lineage>
</organism>